<sequence>MRTKQRKFSWPDVRTMTMTSKEFLLSFVHPPFKVHSTTPMSIVRTGDVSVEQHSGKLPDLSFRILLLGGTGSGKSSFIEALSGRGQQLGISGSTLESVTQEVHAYKVVNVQINMSHGDTWPIYVVDTPGFSDAKRSEAEVVSKIEEWMDEHGLIDAVYYCCRINDKRIPGSAQTLIKIVKSLGIESKSLTIVTTMWDALHGEDARKAAEGHFAQLRDDIWKVMSFKDGFLHKLIIVCQDKIKMGAKITKFQNIQASAIEILKPHKTWKSSITSLSSNGSIRSTLLGELLCRIENARQHRHGLLEDRTQLLTLPNPELDTILSTSLRDVDQQLTTHIDQLVAFDAFADDLPQGFDINIHSIAYQSLLDITLSLQQFVHAIQRTLAQIPSQPSRQAALKTTLRNAKRDCMQAYNKLHMLGQPPPEFQHFIPDVSLTTSDRIALQISAHTKRLKRRIKMH</sequence>
<comment type="caution">
    <text evidence="2">The sequence shown here is derived from an EMBL/GenBank/DDBJ whole genome shotgun (WGS) entry which is preliminary data.</text>
</comment>
<dbReference type="EMBL" id="NHTK01005381">
    <property type="protein sequence ID" value="PPQ80115.1"/>
    <property type="molecule type" value="Genomic_DNA"/>
</dbReference>
<dbReference type="InterPro" id="IPR027417">
    <property type="entry name" value="P-loop_NTPase"/>
</dbReference>
<name>A0A409WNN0_9AGAR</name>
<keyword evidence="3" id="KW-1185">Reference proteome</keyword>
<dbReference type="GO" id="GO:0005525">
    <property type="term" value="F:GTP binding"/>
    <property type="evidence" value="ECO:0007669"/>
    <property type="project" value="InterPro"/>
</dbReference>
<feature type="domain" description="G" evidence="1">
    <location>
        <begin position="63"/>
        <end position="178"/>
    </location>
</feature>
<protein>
    <recommendedName>
        <fullName evidence="1">G domain-containing protein</fullName>
    </recommendedName>
</protein>
<accession>A0A409WNN0</accession>
<dbReference type="AlphaFoldDB" id="A0A409WNN0"/>
<dbReference type="InParanoid" id="A0A409WNN0"/>
<evidence type="ECO:0000313" key="3">
    <source>
        <dbReference type="Proteomes" id="UP000284842"/>
    </source>
</evidence>
<dbReference type="Pfam" id="PF01926">
    <property type="entry name" value="MMR_HSR1"/>
    <property type="match status" value="1"/>
</dbReference>
<evidence type="ECO:0000313" key="2">
    <source>
        <dbReference type="EMBL" id="PPQ80115.1"/>
    </source>
</evidence>
<reference evidence="2 3" key="1">
    <citation type="journal article" date="2018" name="Evol. Lett.">
        <title>Horizontal gene cluster transfer increased hallucinogenic mushroom diversity.</title>
        <authorList>
            <person name="Reynolds H.T."/>
            <person name="Vijayakumar V."/>
            <person name="Gluck-Thaler E."/>
            <person name="Korotkin H.B."/>
            <person name="Matheny P.B."/>
            <person name="Slot J.C."/>
        </authorList>
    </citation>
    <scope>NUCLEOTIDE SEQUENCE [LARGE SCALE GENOMIC DNA]</scope>
    <source>
        <strain evidence="2 3">2629</strain>
    </source>
</reference>
<evidence type="ECO:0000259" key="1">
    <source>
        <dbReference type="Pfam" id="PF01926"/>
    </source>
</evidence>
<proteinExistence type="predicted"/>
<dbReference type="OrthoDB" id="3247308at2759"/>
<dbReference type="Proteomes" id="UP000284842">
    <property type="component" value="Unassembled WGS sequence"/>
</dbReference>
<organism evidence="2 3">
    <name type="scientific">Panaeolus cyanescens</name>
    <dbReference type="NCBI Taxonomy" id="181874"/>
    <lineage>
        <taxon>Eukaryota</taxon>
        <taxon>Fungi</taxon>
        <taxon>Dikarya</taxon>
        <taxon>Basidiomycota</taxon>
        <taxon>Agaricomycotina</taxon>
        <taxon>Agaricomycetes</taxon>
        <taxon>Agaricomycetidae</taxon>
        <taxon>Agaricales</taxon>
        <taxon>Agaricineae</taxon>
        <taxon>Galeropsidaceae</taxon>
        <taxon>Panaeolus</taxon>
    </lineage>
</organism>
<dbReference type="InterPro" id="IPR006073">
    <property type="entry name" value="GTP-bd"/>
</dbReference>
<dbReference type="Gene3D" id="3.40.50.300">
    <property type="entry name" value="P-loop containing nucleotide triphosphate hydrolases"/>
    <property type="match status" value="1"/>
</dbReference>
<dbReference type="SUPFAM" id="SSF52540">
    <property type="entry name" value="P-loop containing nucleoside triphosphate hydrolases"/>
    <property type="match status" value="1"/>
</dbReference>
<gene>
    <name evidence="2" type="ORF">CVT24_006538</name>
</gene>